<gene>
    <name evidence="2" type="ORF">GGI64_003493</name>
</gene>
<feature type="signal peptide" evidence="1">
    <location>
        <begin position="1"/>
        <end position="26"/>
    </location>
</feature>
<dbReference type="RefSeq" id="WP_245292949.1">
    <property type="nucleotide sequence ID" value="NZ_JACBZV010000005.1"/>
</dbReference>
<organism evidence="2 3">
    <name type="scientific">Rhizobium leguminosarum</name>
    <dbReference type="NCBI Taxonomy" id="384"/>
    <lineage>
        <taxon>Bacteria</taxon>
        <taxon>Pseudomonadati</taxon>
        <taxon>Pseudomonadota</taxon>
        <taxon>Alphaproteobacteria</taxon>
        <taxon>Hyphomicrobiales</taxon>
        <taxon>Rhizobiaceae</taxon>
        <taxon>Rhizobium/Agrobacterium group</taxon>
        <taxon>Rhizobium</taxon>
    </lineage>
</organism>
<evidence type="ECO:0000313" key="3">
    <source>
        <dbReference type="Proteomes" id="UP000535276"/>
    </source>
</evidence>
<name>A0A7Z0IYY4_RHILE</name>
<dbReference type="EMBL" id="JACBZV010000005">
    <property type="protein sequence ID" value="NYJ12427.1"/>
    <property type="molecule type" value="Genomic_DNA"/>
</dbReference>
<accession>A0A7Z0IYY4</accession>
<reference evidence="2 3" key="1">
    <citation type="submission" date="2020-07" db="EMBL/GenBank/DDBJ databases">
        <title>Genomic Encyclopedia of Type Strains, Phase IV (KMG-V): Genome sequencing to study the core and pangenomes of soil and plant-associated prokaryotes.</title>
        <authorList>
            <person name="Whitman W."/>
        </authorList>
    </citation>
    <scope>NUCLEOTIDE SEQUENCE [LARGE SCALE GENOMIC DNA]</scope>
    <source>
        <strain evidence="2 3">SEMIA 4052</strain>
    </source>
</reference>
<comment type="caution">
    <text evidence="2">The sequence shown here is derived from an EMBL/GenBank/DDBJ whole genome shotgun (WGS) entry which is preliminary data.</text>
</comment>
<dbReference type="Proteomes" id="UP000535276">
    <property type="component" value="Unassembled WGS sequence"/>
</dbReference>
<protein>
    <recommendedName>
        <fullName evidence="4">Succinate dehydrogenase</fullName>
    </recommendedName>
</protein>
<dbReference type="AlphaFoldDB" id="A0A7Z0IYY4"/>
<feature type="chain" id="PRO_5031006330" description="Succinate dehydrogenase" evidence="1">
    <location>
        <begin position="27"/>
        <end position="117"/>
    </location>
</feature>
<sequence>MSIKMRNAVFLSIVAVTLTVSFSVSAADRYKLRAPGGVGAAVSNDVGVWNSAKAAAAAHNSLVAGNQFMSKNLACIVKPGTKAEVLERSGEVAFVRASNAAFGGCKGYVKTEFLSAN</sequence>
<proteinExistence type="predicted"/>
<evidence type="ECO:0000256" key="1">
    <source>
        <dbReference type="SAM" id="SignalP"/>
    </source>
</evidence>
<evidence type="ECO:0000313" key="2">
    <source>
        <dbReference type="EMBL" id="NYJ12427.1"/>
    </source>
</evidence>
<evidence type="ECO:0008006" key="4">
    <source>
        <dbReference type="Google" id="ProtNLM"/>
    </source>
</evidence>
<keyword evidence="1" id="KW-0732">Signal</keyword>